<evidence type="ECO:0000256" key="5">
    <source>
        <dbReference type="ARBA" id="ARBA00022741"/>
    </source>
</evidence>
<sequence length="466" mass="51371">MNNDTICALSTAPGQGAIAIVRLSGIDAISVAGKIFVPHRKSHPLSEQASHTVQFGDIRDPENGALIDEVLVTLFRTPHSYTGEDLVEISCHGSSYIEQQILRLLLRYGCRMAQPGEFTQRAFLDGKMDLSQAEAVADIIASESAAAHRLAVQQLKGGFSKALNDLREQLLNFTALIELELDFSEEEVEFADRSQLSELIHHIDSVISRLIDSFNVGNAIKNGIPVAIVGETNVGKSTLLNKLLHEERALVSDIHGTTRDTIEEVLVLDGIQFRFIDTAGIRDTRDHIESMGIERTFNKIEQASLLLVVLDATRDNESLATFISQITKKTAGKKRIFILNKADKITAGERKQRIDLPFPDSDPYVFLSAKKGEGIDLLEQKIVEAAQIPHIGNNDVIVTNMRHQEALSMARTAIRRVIDGMERNLSGEFLSQDIREAIFYLGTITGGAITPDEVLGSIFSRFCIGK</sequence>
<accession>A0A7W5DRJ2</accession>
<feature type="domain" description="TrmE-type G" evidence="12">
    <location>
        <begin position="223"/>
        <end position="387"/>
    </location>
</feature>
<dbReference type="PROSITE" id="PS51709">
    <property type="entry name" value="G_TRME"/>
    <property type="match status" value="1"/>
</dbReference>
<feature type="binding site" evidence="10">
    <location>
        <position position="22"/>
    </location>
    <ligand>
        <name>(6S)-5-formyl-5,6,7,8-tetrahydrofolate</name>
        <dbReference type="ChEBI" id="CHEBI:57457"/>
    </ligand>
</feature>
<dbReference type="RefSeq" id="WP_183412747.1">
    <property type="nucleotide sequence ID" value="NZ_JACHYB010000001.1"/>
</dbReference>
<dbReference type="NCBIfam" id="NF003661">
    <property type="entry name" value="PRK05291.1-3"/>
    <property type="match status" value="1"/>
</dbReference>
<keyword evidence="3 10" id="KW-0819">tRNA processing</keyword>
<dbReference type="Gene3D" id="3.40.50.300">
    <property type="entry name" value="P-loop containing nucleotide triphosphate hydrolases"/>
    <property type="match status" value="1"/>
</dbReference>
<dbReference type="Gene3D" id="3.30.1360.120">
    <property type="entry name" value="Probable tRNA modification gtpase trme, domain 1"/>
    <property type="match status" value="1"/>
</dbReference>
<dbReference type="NCBIfam" id="TIGR00231">
    <property type="entry name" value="small_GTP"/>
    <property type="match status" value="1"/>
</dbReference>
<feature type="binding site" evidence="10">
    <location>
        <begin position="277"/>
        <end position="280"/>
    </location>
    <ligand>
        <name>GTP</name>
        <dbReference type="ChEBI" id="CHEBI:37565"/>
    </ligand>
</feature>
<dbReference type="GO" id="GO:0005525">
    <property type="term" value="F:GTP binding"/>
    <property type="evidence" value="ECO:0007669"/>
    <property type="project" value="UniProtKB-UniRule"/>
</dbReference>
<name>A0A7W5DRJ2_9PORP</name>
<comment type="subunit">
    <text evidence="10">Homodimer. Heterotetramer of two MnmE and two MnmG subunits.</text>
</comment>
<evidence type="ECO:0000256" key="7">
    <source>
        <dbReference type="ARBA" id="ARBA00022842"/>
    </source>
</evidence>
<feature type="binding site" evidence="10">
    <location>
        <position position="88"/>
    </location>
    <ligand>
        <name>(6S)-5-formyl-5,6,7,8-tetrahydrofolate</name>
        <dbReference type="ChEBI" id="CHEBI:57457"/>
    </ligand>
</feature>
<comment type="function">
    <text evidence="10">Exhibits a very high intrinsic GTPase hydrolysis rate. Involved in the addition of a carboxymethylaminomethyl (cmnm) group at the wobble position (U34) of certain tRNAs, forming tRNA-cmnm(5)s(2)U34.</text>
</comment>
<feature type="binding site" evidence="10">
    <location>
        <begin position="340"/>
        <end position="343"/>
    </location>
    <ligand>
        <name>GTP</name>
        <dbReference type="ChEBI" id="CHEBI:37565"/>
    </ligand>
</feature>
<gene>
    <name evidence="10" type="primary">mnmE</name>
    <name evidence="10" type="synonym">trmE</name>
    <name evidence="13" type="ORF">FHX64_001076</name>
</gene>
<dbReference type="NCBIfam" id="TIGR00450">
    <property type="entry name" value="mnmE_trmE_thdF"/>
    <property type="match status" value="1"/>
</dbReference>
<dbReference type="FunFam" id="3.40.50.300:FF:001376">
    <property type="entry name" value="tRNA modification GTPase MnmE"/>
    <property type="match status" value="1"/>
</dbReference>
<evidence type="ECO:0000256" key="4">
    <source>
        <dbReference type="ARBA" id="ARBA00022723"/>
    </source>
</evidence>
<dbReference type="GO" id="GO:0042802">
    <property type="term" value="F:identical protein binding"/>
    <property type="evidence" value="ECO:0007669"/>
    <property type="project" value="UniProtKB-ARBA"/>
</dbReference>
<dbReference type="GO" id="GO:0005829">
    <property type="term" value="C:cytosol"/>
    <property type="evidence" value="ECO:0007669"/>
    <property type="project" value="TreeGrafter"/>
</dbReference>
<dbReference type="InterPro" id="IPR006073">
    <property type="entry name" value="GTP-bd"/>
</dbReference>
<dbReference type="InterPro" id="IPR027417">
    <property type="entry name" value="P-loop_NTPase"/>
</dbReference>
<dbReference type="InterPro" id="IPR005225">
    <property type="entry name" value="Small_GTP-bd"/>
</dbReference>
<dbReference type="Pfam" id="PF12631">
    <property type="entry name" value="MnmE_helical"/>
    <property type="match status" value="1"/>
</dbReference>
<feature type="binding site" evidence="10">
    <location>
        <position position="237"/>
    </location>
    <ligand>
        <name>Mg(2+)</name>
        <dbReference type="ChEBI" id="CHEBI:18420"/>
    </ligand>
</feature>
<reference evidence="13 14" key="1">
    <citation type="submission" date="2020-08" db="EMBL/GenBank/DDBJ databases">
        <title>Genomic Encyclopedia of Type Strains, Phase IV (KMG-IV): sequencing the most valuable type-strain genomes for metagenomic binning, comparative biology and taxonomic classification.</title>
        <authorList>
            <person name="Goeker M."/>
        </authorList>
    </citation>
    <scope>NUCLEOTIDE SEQUENCE [LARGE SCALE GENOMIC DNA]</scope>
    <source>
        <strain evidence="13 14">DSM 27471</strain>
    </source>
</reference>
<dbReference type="GO" id="GO:0030488">
    <property type="term" value="P:tRNA methylation"/>
    <property type="evidence" value="ECO:0007669"/>
    <property type="project" value="TreeGrafter"/>
</dbReference>
<evidence type="ECO:0000256" key="3">
    <source>
        <dbReference type="ARBA" id="ARBA00022694"/>
    </source>
</evidence>
<comment type="similarity">
    <text evidence="1 10 11">Belongs to the TRAFAC class TrmE-Era-EngA-EngB-Septin-like GTPase superfamily. TrmE GTPase family.</text>
</comment>
<proteinExistence type="inferred from homology"/>
<feature type="binding site" evidence="10">
    <location>
        <position position="258"/>
    </location>
    <ligand>
        <name>Mg(2+)</name>
        <dbReference type="ChEBI" id="CHEBI:18420"/>
    </ligand>
</feature>
<dbReference type="EC" id="3.6.-.-" evidence="10"/>
<keyword evidence="6 10" id="KW-0378">Hydrolase</keyword>
<dbReference type="Pfam" id="PF10396">
    <property type="entry name" value="TrmE_N"/>
    <property type="match status" value="1"/>
</dbReference>
<evidence type="ECO:0000256" key="1">
    <source>
        <dbReference type="ARBA" id="ARBA00011043"/>
    </source>
</evidence>
<comment type="cofactor">
    <cofactor evidence="10">
        <name>K(+)</name>
        <dbReference type="ChEBI" id="CHEBI:29103"/>
    </cofactor>
    <text evidence="10">Binds 1 potassium ion per subunit.</text>
</comment>
<keyword evidence="14" id="KW-1185">Reference proteome</keyword>
<evidence type="ECO:0000256" key="9">
    <source>
        <dbReference type="ARBA" id="ARBA00023134"/>
    </source>
</evidence>
<dbReference type="AlphaFoldDB" id="A0A7W5DRJ2"/>
<comment type="subcellular location">
    <subcellularLocation>
        <location evidence="10">Cytoplasm</location>
    </subcellularLocation>
</comment>
<evidence type="ECO:0000256" key="10">
    <source>
        <dbReference type="HAMAP-Rule" id="MF_00379"/>
    </source>
</evidence>
<organism evidence="13 14">
    <name type="scientific">Microbacter margulisiae</name>
    <dbReference type="NCBI Taxonomy" id="1350067"/>
    <lineage>
        <taxon>Bacteria</taxon>
        <taxon>Pseudomonadati</taxon>
        <taxon>Bacteroidota</taxon>
        <taxon>Bacteroidia</taxon>
        <taxon>Bacteroidales</taxon>
        <taxon>Porphyromonadaceae</taxon>
        <taxon>Microbacter</taxon>
    </lineage>
</organism>
<dbReference type="InterPro" id="IPR031168">
    <property type="entry name" value="G_TrmE"/>
</dbReference>
<feature type="binding site" evidence="10">
    <location>
        <position position="257"/>
    </location>
    <ligand>
        <name>K(+)</name>
        <dbReference type="ChEBI" id="CHEBI:29103"/>
    </ligand>
</feature>
<evidence type="ECO:0000256" key="11">
    <source>
        <dbReference type="RuleBase" id="RU003313"/>
    </source>
</evidence>
<keyword evidence="7 10" id="KW-0460">Magnesium</keyword>
<evidence type="ECO:0000259" key="12">
    <source>
        <dbReference type="PROSITE" id="PS51709"/>
    </source>
</evidence>
<dbReference type="GO" id="GO:0002098">
    <property type="term" value="P:tRNA wobble uridine modification"/>
    <property type="evidence" value="ECO:0007669"/>
    <property type="project" value="TreeGrafter"/>
</dbReference>
<dbReference type="GO" id="GO:0003924">
    <property type="term" value="F:GTPase activity"/>
    <property type="evidence" value="ECO:0007669"/>
    <property type="project" value="UniProtKB-UniRule"/>
</dbReference>
<dbReference type="Gene3D" id="1.20.120.430">
    <property type="entry name" value="tRNA modification GTPase MnmE domain 2"/>
    <property type="match status" value="1"/>
</dbReference>
<dbReference type="CDD" id="cd14858">
    <property type="entry name" value="TrmE_N"/>
    <property type="match status" value="1"/>
</dbReference>
<dbReference type="CDD" id="cd04164">
    <property type="entry name" value="trmE"/>
    <property type="match status" value="1"/>
</dbReference>
<keyword evidence="8 10" id="KW-0630">Potassium</keyword>
<evidence type="ECO:0000256" key="6">
    <source>
        <dbReference type="ARBA" id="ARBA00022801"/>
    </source>
</evidence>
<dbReference type="SUPFAM" id="SSF52540">
    <property type="entry name" value="P-loop containing nucleoside triphosphate hydrolases"/>
    <property type="match status" value="1"/>
</dbReference>
<comment type="caution">
    <text evidence="10">Lacks conserved residue(s) required for the propagation of feature annotation.</text>
</comment>
<evidence type="ECO:0000256" key="8">
    <source>
        <dbReference type="ARBA" id="ARBA00022958"/>
    </source>
</evidence>
<keyword evidence="2 10" id="KW-0963">Cytoplasm</keyword>
<feature type="binding site" evidence="10">
    <location>
        <begin position="233"/>
        <end position="238"/>
    </location>
    <ligand>
        <name>GTP</name>
        <dbReference type="ChEBI" id="CHEBI:37565"/>
    </ligand>
</feature>
<evidence type="ECO:0000313" key="13">
    <source>
        <dbReference type="EMBL" id="MBB3186913.1"/>
    </source>
</evidence>
<dbReference type="GO" id="GO:0046872">
    <property type="term" value="F:metal ion binding"/>
    <property type="evidence" value="ECO:0007669"/>
    <property type="project" value="UniProtKB-KW"/>
</dbReference>
<comment type="caution">
    <text evidence="13">The sequence shown here is derived from an EMBL/GenBank/DDBJ whole genome shotgun (WGS) entry which is preliminary data.</text>
</comment>
<feature type="binding site" evidence="10">
    <location>
        <begin position="252"/>
        <end position="258"/>
    </location>
    <ligand>
        <name>GTP</name>
        <dbReference type="ChEBI" id="CHEBI:37565"/>
    </ligand>
</feature>
<dbReference type="FunFam" id="3.30.1360.120:FF:000003">
    <property type="entry name" value="tRNA modification GTPase MnmE"/>
    <property type="match status" value="1"/>
</dbReference>
<dbReference type="InterPro" id="IPR004520">
    <property type="entry name" value="GTPase_MnmE"/>
</dbReference>
<dbReference type="InterPro" id="IPR027368">
    <property type="entry name" value="MnmE_dom2"/>
</dbReference>
<dbReference type="Pfam" id="PF01926">
    <property type="entry name" value="MMR_HSR1"/>
    <property type="match status" value="1"/>
</dbReference>
<feature type="binding site" evidence="10">
    <location>
        <position position="233"/>
    </location>
    <ligand>
        <name>K(+)</name>
        <dbReference type="ChEBI" id="CHEBI:29103"/>
    </ligand>
</feature>
<feature type="binding site" evidence="10">
    <location>
        <position position="254"/>
    </location>
    <ligand>
        <name>K(+)</name>
        <dbReference type="ChEBI" id="CHEBI:29103"/>
    </ligand>
</feature>
<dbReference type="Proteomes" id="UP000544222">
    <property type="component" value="Unassembled WGS sequence"/>
</dbReference>
<dbReference type="PANTHER" id="PTHR42714:SF2">
    <property type="entry name" value="TRNA MODIFICATION GTPASE GTPBP3, MITOCHONDRIAL"/>
    <property type="match status" value="1"/>
</dbReference>
<keyword evidence="9 10" id="KW-0342">GTP-binding</keyword>
<dbReference type="PANTHER" id="PTHR42714">
    <property type="entry name" value="TRNA MODIFICATION GTPASE GTPBP3"/>
    <property type="match status" value="1"/>
</dbReference>
<keyword evidence="4 10" id="KW-0479">Metal-binding</keyword>
<protein>
    <recommendedName>
        <fullName evidence="10">tRNA modification GTPase MnmE</fullName>
        <ecNumber evidence="10">3.6.-.-</ecNumber>
    </recommendedName>
</protein>
<evidence type="ECO:0000313" key="14">
    <source>
        <dbReference type="Proteomes" id="UP000544222"/>
    </source>
</evidence>
<keyword evidence="5 10" id="KW-0547">Nucleotide-binding</keyword>
<dbReference type="InterPro" id="IPR018948">
    <property type="entry name" value="GTP-bd_TrmE_N"/>
</dbReference>
<dbReference type="EMBL" id="JACHYB010000001">
    <property type="protein sequence ID" value="MBB3186913.1"/>
    <property type="molecule type" value="Genomic_DNA"/>
</dbReference>
<evidence type="ECO:0000256" key="2">
    <source>
        <dbReference type="ARBA" id="ARBA00022490"/>
    </source>
</evidence>
<feature type="binding site" evidence="10">
    <location>
        <position position="127"/>
    </location>
    <ligand>
        <name>(6S)-5-formyl-5,6,7,8-tetrahydrofolate</name>
        <dbReference type="ChEBI" id="CHEBI:57457"/>
    </ligand>
</feature>
<dbReference type="InterPro" id="IPR027266">
    <property type="entry name" value="TrmE/GcvT-like"/>
</dbReference>
<feature type="binding site" evidence="10">
    <location>
        <position position="466"/>
    </location>
    <ligand>
        <name>(6S)-5-formyl-5,6,7,8-tetrahydrofolate</name>
        <dbReference type="ChEBI" id="CHEBI:57457"/>
    </ligand>
</feature>
<dbReference type="InterPro" id="IPR025867">
    <property type="entry name" value="MnmE_helical"/>
</dbReference>
<dbReference type="HAMAP" id="MF_00379">
    <property type="entry name" value="GTPase_MnmE"/>
    <property type="match status" value="1"/>
</dbReference>
<feature type="binding site" evidence="10">
    <location>
        <position position="252"/>
    </location>
    <ligand>
        <name>K(+)</name>
        <dbReference type="ChEBI" id="CHEBI:29103"/>
    </ligand>
</feature>